<evidence type="ECO:0000259" key="1">
    <source>
        <dbReference type="PROSITE" id="PS50989"/>
    </source>
</evidence>
<dbReference type="GO" id="GO:0004658">
    <property type="term" value="F:propionyl-CoA carboxylase activity"/>
    <property type="evidence" value="ECO:0007669"/>
    <property type="project" value="TreeGrafter"/>
</dbReference>
<dbReference type="InterPro" id="IPR034733">
    <property type="entry name" value="AcCoA_carboxyl_beta"/>
</dbReference>
<dbReference type="InterPro" id="IPR051047">
    <property type="entry name" value="AccD/PCCB"/>
</dbReference>
<dbReference type="SUPFAM" id="SSF52096">
    <property type="entry name" value="ClpP/crotonase"/>
    <property type="match status" value="1"/>
</dbReference>
<evidence type="ECO:0000313" key="2">
    <source>
        <dbReference type="EMBL" id="GAG33604.1"/>
    </source>
</evidence>
<comment type="caution">
    <text evidence="2">The sequence shown here is derived from an EMBL/GenBank/DDBJ whole genome shotgun (WGS) entry which is preliminary data.</text>
</comment>
<name>X0WRN4_9ZZZZ</name>
<reference evidence="2" key="1">
    <citation type="journal article" date="2014" name="Front. Microbiol.">
        <title>High frequency of phylogenetically diverse reductive dehalogenase-homologous genes in deep subseafloor sedimentary metagenomes.</title>
        <authorList>
            <person name="Kawai M."/>
            <person name="Futagami T."/>
            <person name="Toyoda A."/>
            <person name="Takaki Y."/>
            <person name="Nishi S."/>
            <person name="Hori S."/>
            <person name="Arai W."/>
            <person name="Tsubouchi T."/>
            <person name="Morono Y."/>
            <person name="Uchiyama I."/>
            <person name="Ito T."/>
            <person name="Fujiyama A."/>
            <person name="Inagaki F."/>
            <person name="Takami H."/>
        </authorList>
    </citation>
    <scope>NUCLEOTIDE SEQUENCE</scope>
    <source>
        <strain evidence="2">Expedition CK06-06</strain>
    </source>
</reference>
<sequence>VIQKIVDQGHFFETLGLHARNIITGFARFNGRSVGIVATQPKWMAGCIDIDAADKGARFVRFCDLFNIPLITLHDSPGYLIGSQQDWGGILRHGAKLLFAWADATVPLIAVIIRKSYAGAHYGMLDKAIGADFVFAWPTAQVTIVGAETAASVIFAREIRDSDKPDEVRAQRIKEFSEMYENPYCAAERGYVDDVIDPSDTRKVVNSALDVLEGKCVSRPWRKYSNINL</sequence>
<proteinExistence type="predicted"/>
<dbReference type="Pfam" id="PF01039">
    <property type="entry name" value="Carboxyl_trans"/>
    <property type="match status" value="1"/>
</dbReference>
<dbReference type="InterPro" id="IPR011763">
    <property type="entry name" value="COA_CT_C"/>
</dbReference>
<dbReference type="PANTHER" id="PTHR43842:SF2">
    <property type="entry name" value="PROPIONYL-COA CARBOXYLASE BETA CHAIN, MITOCHONDRIAL"/>
    <property type="match status" value="1"/>
</dbReference>
<dbReference type="EMBL" id="BARS01046848">
    <property type="protein sequence ID" value="GAG33604.1"/>
    <property type="molecule type" value="Genomic_DNA"/>
</dbReference>
<feature type="domain" description="CoA carboxyltransferase C-terminal" evidence="1">
    <location>
        <begin position="1"/>
        <end position="211"/>
    </location>
</feature>
<dbReference type="PROSITE" id="PS50989">
    <property type="entry name" value="COA_CT_CTER"/>
    <property type="match status" value="1"/>
</dbReference>
<protein>
    <recommendedName>
        <fullName evidence="1">CoA carboxyltransferase C-terminal domain-containing protein</fullName>
    </recommendedName>
</protein>
<dbReference type="InterPro" id="IPR029045">
    <property type="entry name" value="ClpP/crotonase-like_dom_sf"/>
</dbReference>
<gene>
    <name evidence="2" type="ORF">S01H1_70444</name>
</gene>
<dbReference type="AlphaFoldDB" id="X0WRN4"/>
<organism evidence="2">
    <name type="scientific">marine sediment metagenome</name>
    <dbReference type="NCBI Taxonomy" id="412755"/>
    <lineage>
        <taxon>unclassified sequences</taxon>
        <taxon>metagenomes</taxon>
        <taxon>ecological metagenomes</taxon>
    </lineage>
</organism>
<feature type="non-terminal residue" evidence="2">
    <location>
        <position position="1"/>
    </location>
</feature>
<accession>X0WRN4</accession>
<dbReference type="PANTHER" id="PTHR43842">
    <property type="entry name" value="PROPIONYL-COA CARBOXYLASE BETA CHAIN"/>
    <property type="match status" value="1"/>
</dbReference>
<dbReference type="Gene3D" id="3.90.226.10">
    <property type="entry name" value="2-enoyl-CoA Hydratase, Chain A, domain 1"/>
    <property type="match status" value="1"/>
</dbReference>